<name>A0A1Y2CBC2_9FUNG</name>
<reference evidence="1 2" key="1">
    <citation type="submission" date="2016-07" db="EMBL/GenBank/DDBJ databases">
        <title>Pervasive Adenine N6-methylation of Active Genes in Fungi.</title>
        <authorList>
            <consortium name="DOE Joint Genome Institute"/>
            <person name="Mondo S.J."/>
            <person name="Dannebaum R.O."/>
            <person name="Kuo R.C."/>
            <person name="Labutti K."/>
            <person name="Haridas S."/>
            <person name="Kuo A."/>
            <person name="Salamov A."/>
            <person name="Ahrendt S.R."/>
            <person name="Lipzen A."/>
            <person name="Sullivan W."/>
            <person name="Andreopoulos W.B."/>
            <person name="Clum A."/>
            <person name="Lindquist E."/>
            <person name="Daum C."/>
            <person name="Ramamoorthy G.K."/>
            <person name="Gryganskyi A."/>
            <person name="Culley D."/>
            <person name="Magnuson J.K."/>
            <person name="James T.Y."/>
            <person name="O'Malley M.A."/>
            <person name="Stajich J.E."/>
            <person name="Spatafora J.W."/>
            <person name="Visel A."/>
            <person name="Grigoriev I.V."/>
        </authorList>
    </citation>
    <scope>NUCLEOTIDE SEQUENCE [LARGE SCALE GENOMIC DNA]</scope>
    <source>
        <strain evidence="1 2">JEL800</strain>
    </source>
</reference>
<gene>
    <name evidence="1" type="ORF">BCR33DRAFT_850767</name>
</gene>
<sequence>MAATSSTTLKELHAALSSVQKKLKSRHRHLHPDLVSLERRLLFRKCEIEDGGIRPRFVLDRLAALDFHVDAHVHRQRRDRNHARSAVWSAETEHRLGRLALALDLDSLQLIDNDNDTDTDDTDIVALRNTAIVKAALCAASPVFWSFCENKLVDAVSTWHCLPCVQCRPSTHFHCEECDTCVKGPPPCSTCKLNKGDAVDSLTSTTSSSHAHSSRKRK</sequence>
<dbReference type="AlphaFoldDB" id="A0A1Y2CBC2"/>
<proteinExistence type="predicted"/>
<comment type="caution">
    <text evidence="1">The sequence shown here is derived from an EMBL/GenBank/DDBJ whole genome shotgun (WGS) entry which is preliminary data.</text>
</comment>
<accession>A0A1Y2CBC2</accession>
<dbReference type="OrthoDB" id="10012048at2759"/>
<evidence type="ECO:0000313" key="2">
    <source>
        <dbReference type="Proteomes" id="UP000193642"/>
    </source>
</evidence>
<dbReference type="Proteomes" id="UP000193642">
    <property type="component" value="Unassembled WGS sequence"/>
</dbReference>
<keyword evidence="2" id="KW-1185">Reference proteome</keyword>
<protein>
    <submittedName>
        <fullName evidence="1">Uncharacterized protein</fullName>
    </submittedName>
</protein>
<organism evidence="1 2">
    <name type="scientific">Rhizoclosmatium globosum</name>
    <dbReference type="NCBI Taxonomy" id="329046"/>
    <lineage>
        <taxon>Eukaryota</taxon>
        <taxon>Fungi</taxon>
        <taxon>Fungi incertae sedis</taxon>
        <taxon>Chytridiomycota</taxon>
        <taxon>Chytridiomycota incertae sedis</taxon>
        <taxon>Chytridiomycetes</taxon>
        <taxon>Chytridiales</taxon>
        <taxon>Chytriomycetaceae</taxon>
        <taxon>Rhizoclosmatium</taxon>
    </lineage>
</organism>
<evidence type="ECO:0000313" key="1">
    <source>
        <dbReference type="EMBL" id="ORY44144.1"/>
    </source>
</evidence>
<dbReference type="EMBL" id="MCGO01000023">
    <property type="protein sequence ID" value="ORY44144.1"/>
    <property type="molecule type" value="Genomic_DNA"/>
</dbReference>